<feature type="region of interest" description="Disordered" evidence="1">
    <location>
        <begin position="95"/>
        <end position="117"/>
    </location>
</feature>
<dbReference type="GeneTree" id="ENSGT00940000159324"/>
<dbReference type="EMBL" id="ADFV01120722">
    <property type="status" value="NOT_ANNOTATED_CDS"/>
    <property type="molecule type" value="Genomic_DNA"/>
</dbReference>
<accession>A0A2I3HNF1</accession>
<dbReference type="PANTHER" id="PTHR13402">
    <property type="entry name" value="RGPR-RELATED"/>
    <property type="match status" value="1"/>
</dbReference>
<dbReference type="GO" id="GO:0070973">
    <property type="term" value="P:protein localization to endoplasmic reticulum exit site"/>
    <property type="evidence" value="ECO:0007669"/>
    <property type="project" value="TreeGrafter"/>
</dbReference>
<dbReference type="EMBL" id="ADFV01120721">
    <property type="status" value="NOT_ANNOTATED_CDS"/>
    <property type="molecule type" value="Genomic_DNA"/>
</dbReference>
<dbReference type="GO" id="GO:0070971">
    <property type="term" value="C:endoplasmic reticulum exit site"/>
    <property type="evidence" value="ECO:0007669"/>
    <property type="project" value="TreeGrafter"/>
</dbReference>
<evidence type="ECO:0000313" key="3">
    <source>
        <dbReference type="Proteomes" id="UP000001073"/>
    </source>
</evidence>
<name>A0A2I3HNF1_NOMLE</name>
<dbReference type="GO" id="GO:0007030">
    <property type="term" value="P:Golgi organization"/>
    <property type="evidence" value="ECO:0007669"/>
    <property type="project" value="TreeGrafter"/>
</dbReference>
<feature type="region of interest" description="Disordered" evidence="1">
    <location>
        <begin position="182"/>
        <end position="299"/>
    </location>
</feature>
<dbReference type="GO" id="GO:0012507">
    <property type="term" value="C:ER to Golgi transport vesicle membrane"/>
    <property type="evidence" value="ECO:0007669"/>
    <property type="project" value="TreeGrafter"/>
</dbReference>
<gene>
    <name evidence="2" type="primary">SEC16A</name>
</gene>
<proteinExistence type="predicted"/>
<evidence type="ECO:0000256" key="1">
    <source>
        <dbReference type="SAM" id="MobiDB-lite"/>
    </source>
</evidence>
<protein>
    <submittedName>
        <fullName evidence="2">SEC16 homolog A, endoplasmic reticulum export factor</fullName>
    </submittedName>
</protein>
<reference evidence="2" key="2">
    <citation type="submission" date="2025-08" db="UniProtKB">
        <authorList>
            <consortium name="Ensembl"/>
        </authorList>
    </citation>
    <scope>IDENTIFICATION</scope>
</reference>
<keyword evidence="3" id="KW-1185">Reference proteome</keyword>
<dbReference type="PANTHER" id="PTHR13402:SF13">
    <property type="entry name" value="PROTEIN TRANSPORT PROTEIN SEC16A"/>
    <property type="match status" value="1"/>
</dbReference>
<reference evidence="2" key="3">
    <citation type="submission" date="2025-09" db="UniProtKB">
        <authorList>
            <consortium name="Ensembl"/>
        </authorList>
    </citation>
    <scope>IDENTIFICATION</scope>
</reference>
<organism evidence="2 3">
    <name type="scientific">Nomascus leucogenys</name>
    <name type="common">Northern white-cheeked gibbon</name>
    <name type="synonym">Hylobates leucogenys</name>
    <dbReference type="NCBI Taxonomy" id="61853"/>
    <lineage>
        <taxon>Eukaryota</taxon>
        <taxon>Metazoa</taxon>
        <taxon>Chordata</taxon>
        <taxon>Craniata</taxon>
        <taxon>Vertebrata</taxon>
        <taxon>Euteleostomi</taxon>
        <taxon>Mammalia</taxon>
        <taxon>Eutheria</taxon>
        <taxon>Euarchontoglires</taxon>
        <taxon>Primates</taxon>
        <taxon>Haplorrhini</taxon>
        <taxon>Catarrhini</taxon>
        <taxon>Hylobatidae</taxon>
        <taxon>Nomascus</taxon>
    </lineage>
</organism>
<dbReference type="AlphaFoldDB" id="A0A2I3HNF1"/>
<feature type="compositionally biased region" description="Low complexity" evidence="1">
    <location>
        <begin position="261"/>
        <end position="274"/>
    </location>
</feature>
<feature type="compositionally biased region" description="Low complexity" evidence="1">
    <location>
        <begin position="287"/>
        <end position="298"/>
    </location>
</feature>
<reference evidence="2 3" key="1">
    <citation type="submission" date="2012-10" db="EMBL/GenBank/DDBJ databases">
        <authorList>
            <consortium name="Gibbon Genome Sequencing Consortium"/>
        </authorList>
    </citation>
    <scope>NUCLEOTIDE SEQUENCE [LARGE SCALE GENOMIC DNA]</scope>
</reference>
<sequence length="329" mass="34564">DVLPTSILLVSLDLLPTSILRVSVNLLPTSILRVSVDLLPTSILRVSVDLLPTSILRVCLSIWRLGICLFASEAYLPDDKNKSIVWDEKKNQWVNLSEPEEEKKAPPPPPTSMPKTVPAAPPALAGLPGAPVNMYSRRAAGTRARYVDVLNPSGTQRSEPALAPADFVAPLAPLPIPSNLFVPSPVRPQGRSGRNDGLLTLSSPDAEEPQLPDGTGREGPAVARGLANPEPAPEPKVLSSAASLPGSELPSSRPEGSQGGELSRCSSMSSLSREVSQHFNQAPGDLPAVGGPPSGAVPFYNPAQLAQACATSGSSRPGRIGQRKHLVLN</sequence>
<evidence type="ECO:0000313" key="2">
    <source>
        <dbReference type="Ensembl" id="ENSNLEP00000045149.1"/>
    </source>
</evidence>
<dbReference type="Proteomes" id="UP000001073">
    <property type="component" value="Chromosome 8"/>
</dbReference>
<feature type="region of interest" description="Disordered" evidence="1">
    <location>
        <begin position="310"/>
        <end position="329"/>
    </location>
</feature>
<dbReference type="Ensembl" id="ENSNLET00000035317.1">
    <property type="protein sequence ID" value="ENSNLEP00000045149.1"/>
    <property type="gene ID" value="ENSNLEG00000008283.3"/>
</dbReference>